<feature type="region of interest" description="Disordered" evidence="1">
    <location>
        <begin position="273"/>
        <end position="310"/>
    </location>
</feature>
<evidence type="ECO:0000256" key="1">
    <source>
        <dbReference type="SAM" id="MobiDB-lite"/>
    </source>
</evidence>
<sequence>MEQRDFAVADLRLDGNNPRHAVPTPTTREAIAALLGKDPEKLLRLAQDIAQKGVNPTEFPVVVYEEDHPVIIEGNRRIAALKALDDPSLVEDPRIRQMFAIAARRHSYPQSVRCVVAESREEARHWITLRHTGENEGVGIQPWTTEQKTRFAEKKTPTEKALRFMQQASEWYSADEKLLQDIEIVRSTRLTTLARLLSDPKVRNSLGFDFRDDGILAEYEPEAMHNSVRRLFSDLATHLSVSRVKSKDQRSEYLGAIKNDLPQNSQRLTQPRFMPKQKSAGPPVTTQAQSQPSTPARPTTVGPNRSQQDKRVFQNVVMRNISPRTAKVLNEAKKISIAESPNVAAIMIRAVIDITVTEAAERQGWRRRQDKLRDRIGVALRHIDPESTDRKLDEARRMSQNDGALSVKNLHSFMHQWDVHPMIVDITTLSVVYTPMLLKLDEYLGENPK</sequence>
<dbReference type="EMBL" id="CP108253">
    <property type="protein sequence ID" value="WTU40307.1"/>
    <property type="molecule type" value="Genomic_DNA"/>
</dbReference>
<reference evidence="2" key="1">
    <citation type="submission" date="2022-10" db="EMBL/GenBank/DDBJ databases">
        <title>The complete genomes of actinobacterial strains from the NBC collection.</title>
        <authorList>
            <person name="Joergensen T.S."/>
            <person name="Alvarez Arevalo M."/>
            <person name="Sterndorff E.B."/>
            <person name="Faurdal D."/>
            <person name="Vuksanovic O."/>
            <person name="Mourched A.-S."/>
            <person name="Charusanti P."/>
            <person name="Shaw S."/>
            <person name="Blin K."/>
            <person name="Weber T."/>
        </authorList>
    </citation>
    <scope>NUCLEOTIDE SEQUENCE</scope>
    <source>
        <strain evidence="2">NBC_00060</strain>
    </source>
</reference>
<dbReference type="InterPro" id="IPR036086">
    <property type="entry name" value="ParB/Sulfiredoxin_sf"/>
</dbReference>
<accession>A0AAU2GZF3</accession>
<dbReference type="AlphaFoldDB" id="A0AAU2GZF3"/>
<name>A0AAU2GZF3_9ACTN</name>
<organism evidence="2">
    <name type="scientific">Streptomyces sp. NBC_00060</name>
    <dbReference type="NCBI Taxonomy" id="2975636"/>
    <lineage>
        <taxon>Bacteria</taxon>
        <taxon>Bacillati</taxon>
        <taxon>Actinomycetota</taxon>
        <taxon>Actinomycetes</taxon>
        <taxon>Kitasatosporales</taxon>
        <taxon>Streptomycetaceae</taxon>
        <taxon>Streptomyces</taxon>
    </lineage>
</organism>
<gene>
    <name evidence="2" type="ORF">OHV25_12315</name>
</gene>
<dbReference type="SUPFAM" id="SSF110849">
    <property type="entry name" value="ParB/Sulfiredoxin"/>
    <property type="match status" value="1"/>
</dbReference>
<dbReference type="CDD" id="cd16387">
    <property type="entry name" value="ParB_N_Srx"/>
    <property type="match status" value="1"/>
</dbReference>
<feature type="compositionally biased region" description="Polar residues" evidence="1">
    <location>
        <begin position="284"/>
        <end position="306"/>
    </location>
</feature>
<protein>
    <submittedName>
        <fullName evidence="2">ParB/Srx family N-terminal domain-containing protein</fullName>
    </submittedName>
</protein>
<evidence type="ECO:0000313" key="2">
    <source>
        <dbReference type="EMBL" id="WTU40307.1"/>
    </source>
</evidence>
<proteinExistence type="predicted"/>